<dbReference type="OrthoDB" id="333836at2759"/>
<feature type="region of interest" description="Disordered" evidence="2">
    <location>
        <begin position="79"/>
        <end position="126"/>
    </location>
</feature>
<comment type="caution">
    <text evidence="3">The sequence shown here is derived from an EMBL/GenBank/DDBJ whole genome shotgun (WGS) entry which is preliminary data.</text>
</comment>
<feature type="region of interest" description="Disordered" evidence="2">
    <location>
        <begin position="914"/>
        <end position="936"/>
    </location>
</feature>
<feature type="region of interest" description="Disordered" evidence="2">
    <location>
        <begin position="290"/>
        <end position="475"/>
    </location>
</feature>
<reference evidence="3 4" key="1">
    <citation type="submission" date="2014-03" db="EMBL/GenBank/DDBJ databases">
        <authorList>
            <person name="Sibley D."/>
            <person name="Venepally P."/>
            <person name="Karamycheva S."/>
            <person name="Hadjithomas M."/>
            <person name="Khan A."/>
            <person name="Brunk B."/>
            <person name="Roos D."/>
            <person name="Caler E."/>
            <person name="Lorenzi H."/>
        </authorList>
    </citation>
    <scope>NUCLEOTIDE SEQUENCE [LARGE SCALE GENOMIC DNA]</scope>
    <source>
        <strain evidence="4">p89</strain>
    </source>
</reference>
<feature type="compositionally biased region" description="Basic and acidic residues" evidence="2">
    <location>
        <begin position="1619"/>
        <end position="1642"/>
    </location>
</feature>
<feature type="region of interest" description="Disordered" evidence="2">
    <location>
        <begin position="668"/>
        <end position="687"/>
    </location>
</feature>
<dbReference type="GO" id="GO:0016460">
    <property type="term" value="C:myosin II complex"/>
    <property type="evidence" value="ECO:0007669"/>
    <property type="project" value="TreeGrafter"/>
</dbReference>
<feature type="compositionally biased region" description="Basic and acidic residues" evidence="2">
    <location>
        <begin position="252"/>
        <end position="265"/>
    </location>
</feature>
<feature type="compositionally biased region" description="Low complexity" evidence="2">
    <location>
        <begin position="671"/>
        <end position="687"/>
    </location>
</feature>
<feature type="compositionally biased region" description="Basic residues" evidence="2">
    <location>
        <begin position="419"/>
        <end position="430"/>
    </location>
</feature>
<accession>A0A086K064</accession>
<sequence length="2084" mass="232092">MQDSGDGPAPQGGAGDFFSVLLQNHITGVKTPRSDRPARPRPTASSTPILSFCSLDSRSPCPSLASVSVRETLCLRKAAANAQGDTSPRETSVGSVDSCAGGRPEGDARPSAGGERGERNSSQIFPFLRGRAASLEILKRHKLEASADLRNKSLNTDVLTKGQTDGGQQKEQRGEDERKREEGEREKQERRRDGKRVNLRRGGARRRICRGKSEGEVGGKLEARRHFHGGCRAHSATEGESVSSGGSNRGTSQEDLHDFRSREFSSRSLPCSIHRPLRRSVHRALLPEFTGRSGGQTVSRRSHRSVGGRSFSSHGETEVLTTGSTVRSVPSGRASFSAFENLRRSRVSRSSSASQASDCGVGDIPEKLFGRSPRRPAQAAFSRNSQLQASLRRRESPVSSRSAESSTRSAASEDWRSVSGRRRRKTRRPGKGLPVCSAASCASERLSGRTGRRGKAERWGVRTPGGSDWEQSTDSGGRLWGREAYSALPRKERLEKVWRQRAVPSNPALDLSDVFGPPKKAFSDDLASSGSPFAPGASLASTLFAASPPFEALFPAAQRDGKRLQEERTLKKPVESAACVVASPVSQSTDAGLQWLQEALRASPQLLAALLHSYANKELLNSPQLPPAVSPCPSAPSVSPPCPSAPCVSVSLAHEEKVGEELLGSSRLQHPSAFSPPSISSSSCPSASSAAVQGAQAGQISSSVVDNARGASLSEPLVSSLFPPFPALPERPLLSASSHPLPPSAESHRATPGGDKGDTGDRNEAEKRCVAMLARCRGEVKELRERVSHLRAGVENNLCDMRQWVAIAAREVGQVSAAHSHASTDGDALAKANEEFEKERAEFALRQTQQEERLSLLQLQVYGLEEQLALAETAREKQETLVKQANLVAKEQAEKHREKVRSLLLEVAALKEEKEEREREESRRNNSHAESLELLERDVAQTRKENTRLQAQLKKVTAELEEVRREQEATRVRLRESEEALRDSREREEEERKKKESLLVERTQGAREEEKLIEDVQRLHNTLSDKEAIFTEMKTEAERVRQELDKERQLREVREEEKGELERELAEAKTREEEGKEAMENLQQELSRLQRNIEQIQGQREQESRRHAAEKDRLRKQIDELEQERQAMHADATARLEEHLKAEEKLRAEAQSLRTQQRKKTNVEEELLTTKAELQHLKDELKDLLAEEVGKRAALTEENGKQQKDLESKQQLVRSLLQQKSTLEVKLQEAQRRELSLQRDVRRGEEELVTLKQRLSDLQLDCEEQRLATQRSDKEVERLRVHAGKLEAAEKVRQEELVQGQTALTESLEKQEAAAKTAAKWKALYVSQQSAVQQLREQLLTLQKSLLRRGDAEDALLVLHFDDETPEAGLSVGDVETDHLHMETEFRRGMESDEKPELETGKGEKRGVREAAAKALELLLNAPVFQPSRGPRERSQTPAEGENEKAGAGADHREAFSKGVASQENREDSVSRPGSSAAARALERAVALEEAKSYRWSEDGFSSRLRQVCTRGDRSCKGEATSSRAENYAFRERREQNGDSSRERGAGTSDAGTPRFGAREKAETRKQREREDSRDEREERKPREAVSRIGTSTASLPEPRVDTGSRQTTASSDAAESLFRGEEGREQRGRRKEEREDGAQQGDLRVHRDLLQLKKQKGELEREEARHPVDLLQLKHGVQTLEAEMRVAEESLSRATCTCEIAFHDILAQSARYHSSAETLQKIESAGKDVHLLPSLRQTLRAYLRENGAGRSEDRAEARKRRRGRAGRLDGRDEPDGDHEPFDEEEKLKVVQWMNHLVEETERSCYILEGAHAARDAAARERQQLQRKLEALSSELREKRSYLRCVEAKAKHISDSVLSTGEREQACLDALGQQRRQARPLVSGPPAASYLADLLRKSPMCSRGPNNWQREQNRDEDHQERDEAGTREACGRRRVSENDKEPEKTFADLNVCPSPRRRSGSPRLGERMQSRAGDTASRGEVSRGGARMSLKKERHAFDLEEDAKEAFVSPSVFSRLVSEHAAPRTRQPDNRDGETANKRSATDTADALDYATWSDRDVHAQTGGCSFWVEWSEAKGDLDESGLP</sequence>
<proteinExistence type="predicted"/>
<feature type="compositionally biased region" description="Polar residues" evidence="2">
    <location>
        <begin position="319"/>
        <end position="328"/>
    </location>
</feature>
<feature type="compositionally biased region" description="Basic and acidic residues" evidence="2">
    <location>
        <begin position="914"/>
        <end position="924"/>
    </location>
</feature>
<feature type="region of interest" description="Disordered" evidence="2">
    <location>
        <begin position="1901"/>
        <end position="1990"/>
    </location>
</feature>
<feature type="region of interest" description="Disordered" evidence="2">
    <location>
        <begin position="2014"/>
        <end position="2045"/>
    </location>
</feature>
<dbReference type="PANTHER" id="PTHR45615:SF40">
    <property type="entry name" value="MYOSIN HEAVY CHAIN, NON-MUSCLE"/>
    <property type="match status" value="1"/>
</dbReference>
<feature type="coiled-coil region" evidence="1">
    <location>
        <begin position="1808"/>
        <end position="1842"/>
    </location>
</feature>
<feature type="compositionally biased region" description="Basic and acidic residues" evidence="2">
    <location>
        <begin position="1767"/>
        <end position="1780"/>
    </location>
</feature>
<organism evidence="3 4">
    <name type="scientific">Toxoplasma gondii p89</name>
    <dbReference type="NCBI Taxonomy" id="943119"/>
    <lineage>
        <taxon>Eukaryota</taxon>
        <taxon>Sar</taxon>
        <taxon>Alveolata</taxon>
        <taxon>Apicomplexa</taxon>
        <taxon>Conoidasida</taxon>
        <taxon>Coccidia</taxon>
        <taxon>Eucoccidiorida</taxon>
        <taxon>Eimeriorina</taxon>
        <taxon>Sarcocystidae</taxon>
        <taxon>Toxoplasma</taxon>
    </lineage>
</organism>
<dbReference type="EMBL" id="AEYI02001408">
    <property type="protein sequence ID" value="KFG37782.1"/>
    <property type="molecule type" value="Genomic_DNA"/>
</dbReference>
<feature type="compositionally biased region" description="Basic and acidic residues" evidence="2">
    <location>
        <begin position="1911"/>
        <end position="1946"/>
    </location>
</feature>
<feature type="region of interest" description="Disordered" evidence="2">
    <location>
        <begin position="1385"/>
        <end position="1407"/>
    </location>
</feature>
<dbReference type="GO" id="GO:0000146">
    <property type="term" value="F:microfilament motor activity"/>
    <property type="evidence" value="ECO:0007669"/>
    <property type="project" value="TreeGrafter"/>
</dbReference>
<dbReference type="GO" id="GO:0032982">
    <property type="term" value="C:myosin filament"/>
    <property type="evidence" value="ECO:0007669"/>
    <property type="project" value="TreeGrafter"/>
</dbReference>
<evidence type="ECO:0000256" key="2">
    <source>
        <dbReference type="SAM" id="MobiDB-lite"/>
    </source>
</evidence>
<feature type="region of interest" description="Disordered" evidence="2">
    <location>
        <begin position="967"/>
        <end position="1006"/>
    </location>
</feature>
<feature type="region of interest" description="Disordered" evidence="2">
    <location>
        <begin position="1747"/>
        <end position="1784"/>
    </location>
</feature>
<feature type="region of interest" description="Disordered" evidence="2">
    <location>
        <begin position="1507"/>
        <end position="1642"/>
    </location>
</feature>
<evidence type="ECO:0000256" key="1">
    <source>
        <dbReference type="SAM" id="Coils"/>
    </source>
</evidence>
<feature type="compositionally biased region" description="Polar residues" evidence="2">
    <location>
        <begin position="152"/>
        <end position="163"/>
    </location>
</feature>
<keyword evidence="1" id="KW-0175">Coiled coil</keyword>
<evidence type="ECO:0000313" key="3">
    <source>
        <dbReference type="EMBL" id="KFG37782.1"/>
    </source>
</evidence>
<feature type="compositionally biased region" description="Basic and acidic residues" evidence="2">
    <location>
        <begin position="168"/>
        <end position="196"/>
    </location>
</feature>
<name>A0A086K064_TOXGO</name>
<feature type="compositionally biased region" description="Polar residues" evidence="2">
    <location>
        <begin position="83"/>
        <end position="95"/>
    </location>
</feature>
<feature type="region of interest" description="Disordered" evidence="2">
    <location>
        <begin position="228"/>
        <end position="265"/>
    </location>
</feature>
<feature type="region of interest" description="Disordered" evidence="2">
    <location>
        <begin position="733"/>
        <end position="762"/>
    </location>
</feature>
<dbReference type="Proteomes" id="UP000028828">
    <property type="component" value="Unassembled WGS sequence"/>
</dbReference>
<dbReference type="VEuPathDB" id="ToxoDB:TGP89_217360"/>
<feature type="coiled-coil region" evidence="1">
    <location>
        <begin position="1671"/>
        <end position="1698"/>
    </location>
</feature>
<feature type="compositionally biased region" description="Basic and acidic residues" evidence="2">
    <location>
        <begin position="1529"/>
        <end position="1545"/>
    </location>
</feature>
<feature type="compositionally biased region" description="Polar residues" evidence="2">
    <location>
        <begin position="1604"/>
        <end position="1614"/>
    </location>
</feature>
<feature type="compositionally biased region" description="Basic and acidic residues" evidence="2">
    <location>
        <begin position="2017"/>
        <end position="2041"/>
    </location>
</feature>
<dbReference type="GO" id="GO:0005737">
    <property type="term" value="C:cytoplasm"/>
    <property type="evidence" value="ECO:0007669"/>
    <property type="project" value="TreeGrafter"/>
</dbReference>
<dbReference type="GO" id="GO:0051015">
    <property type="term" value="F:actin filament binding"/>
    <property type="evidence" value="ECO:0007669"/>
    <property type="project" value="TreeGrafter"/>
</dbReference>
<evidence type="ECO:0000313" key="4">
    <source>
        <dbReference type="Proteomes" id="UP000028828"/>
    </source>
</evidence>
<feature type="compositionally biased region" description="Low complexity" evidence="2">
    <location>
        <begin position="397"/>
        <end position="410"/>
    </location>
</feature>
<feature type="region of interest" description="Disordered" evidence="2">
    <location>
        <begin position="144"/>
        <end position="204"/>
    </location>
</feature>
<feature type="compositionally biased region" description="Basic and acidic residues" evidence="2">
    <location>
        <begin position="1557"/>
        <end position="1586"/>
    </location>
</feature>
<feature type="region of interest" description="Disordered" evidence="2">
    <location>
        <begin position="25"/>
        <end position="50"/>
    </location>
</feature>
<dbReference type="PANTHER" id="PTHR45615">
    <property type="entry name" value="MYOSIN HEAVY CHAIN, NON-MUSCLE"/>
    <property type="match status" value="1"/>
</dbReference>
<feature type="compositionally biased region" description="Basic and acidic residues" evidence="2">
    <location>
        <begin position="1442"/>
        <end position="1456"/>
    </location>
</feature>
<protein>
    <submittedName>
        <fullName evidence="3">Putative liver stage antigen, related protein</fullName>
    </submittedName>
</protein>
<feature type="compositionally biased region" description="Low complexity" evidence="2">
    <location>
        <begin position="348"/>
        <end position="357"/>
    </location>
</feature>
<feature type="region of interest" description="Disordered" evidence="2">
    <location>
        <begin position="1420"/>
        <end position="1485"/>
    </location>
</feature>
<feature type="compositionally biased region" description="Polar residues" evidence="2">
    <location>
        <begin position="238"/>
        <end position="251"/>
    </location>
</feature>
<gene>
    <name evidence="3" type="ORF">TGP89_217360</name>
</gene>
<feature type="region of interest" description="Disordered" evidence="2">
    <location>
        <begin position="1051"/>
        <end position="1079"/>
    </location>
</feature>